<dbReference type="InterPro" id="IPR036388">
    <property type="entry name" value="WH-like_DNA-bd_sf"/>
</dbReference>
<feature type="compositionally biased region" description="Low complexity" evidence="8">
    <location>
        <begin position="403"/>
        <end position="413"/>
    </location>
</feature>
<evidence type="ECO:0000259" key="9">
    <source>
        <dbReference type="PROSITE" id="PS50090"/>
    </source>
</evidence>
<evidence type="ECO:0000313" key="13">
    <source>
        <dbReference type="EMBL" id="KAF6018819.1"/>
    </source>
</evidence>
<evidence type="ECO:0000256" key="2">
    <source>
        <dbReference type="ARBA" id="ARBA00022853"/>
    </source>
</evidence>
<evidence type="ECO:0000256" key="1">
    <source>
        <dbReference type="ARBA" id="ARBA00004123"/>
    </source>
</evidence>
<dbReference type="InterPro" id="IPR032451">
    <property type="entry name" value="SMARCC_C"/>
</dbReference>
<dbReference type="SUPFAM" id="SSF52113">
    <property type="entry name" value="BRCT domain"/>
    <property type="match status" value="1"/>
</dbReference>
<feature type="domain" description="Myb-like" evidence="9">
    <location>
        <begin position="747"/>
        <end position="797"/>
    </location>
</feature>
<evidence type="ECO:0000313" key="14">
    <source>
        <dbReference type="Proteomes" id="UP000593567"/>
    </source>
</evidence>
<dbReference type="GO" id="GO:0006355">
    <property type="term" value="P:regulation of DNA-templated transcription"/>
    <property type="evidence" value="ECO:0007669"/>
    <property type="project" value="UniProtKB-ARBA"/>
</dbReference>
<dbReference type="GO" id="GO:0006325">
    <property type="term" value="P:chromatin organization"/>
    <property type="evidence" value="ECO:0007669"/>
    <property type="project" value="UniProtKB-KW"/>
</dbReference>
<dbReference type="InterPro" id="IPR049898">
    <property type="entry name" value="MARR_BRCT_CHROMO"/>
</dbReference>
<feature type="region of interest" description="Disordered" evidence="8">
    <location>
        <begin position="403"/>
        <end position="519"/>
    </location>
</feature>
<reference evidence="13" key="1">
    <citation type="submission" date="2020-06" db="EMBL/GenBank/DDBJ databases">
        <title>Draft genome of Bugula neritina, a colonial animal packing powerful symbionts and potential medicines.</title>
        <authorList>
            <person name="Rayko M."/>
        </authorList>
    </citation>
    <scope>NUCLEOTIDE SEQUENCE [LARGE SCALE GENOMIC DNA]</scope>
    <source>
        <strain evidence="13">Kwan_BN1</strain>
    </source>
</reference>
<feature type="compositionally biased region" description="Acidic residues" evidence="8">
    <location>
        <begin position="432"/>
        <end position="444"/>
    </location>
</feature>
<sequence>MVLIKKDDGSPNQRYFESAETVSQFDSVRSWLTRNCKKYIQTGEPITNKNLASLVVSLLQFQEEHFGRKVNNAPLTKLPISLFMDFKSGGSLCHVLAAVYKFKTEQGWRRFDFPNPSRVDRNVEMFLQIEKSLQQSSQEFLPTPQIFIQKDVNEELSAQLKDIVKRHQGVLVSSEDDATHIVYPIPDTASNDAAHNYIRPVFKRERNTMLHWWYTPDSYDTWVTEPYIDLEIDDKYDPGGAWEVDARWLQHLDIYNEWLNEEDYLIDEASGKKGKGNGDRTKVTPEDILNSMEEKREKKKGNKRKRTPSPTSSPAMDKKKSKKSSKGSIPIPTTSALLPPIYPKAQGFYEKFVNKFWEIAQSKGNTNRESAAKEGGEFYMTGGFKGNMSAIMEYLDTEVVFKPPKSSKSASSTKKSKSSGSKKVKDEATHEEPEEEEETEETTDMPDTGEAAESSSVVPAAHTSTDPAPHSKQKVNPEPQPDADKATAESASEPKQSGDDGAAGAADNKEAPAKPAEEAAVDQTHYIIIPSYTAWFDYNCINGIEKRGLPEFFNEKNKSKTPEVYIAYRNFMLDTYRLNPIEYLTSTACRRNLAGDVCSITRVHAFLEQWGLINYQVSAENRVLPMGPPSTSHFSVLADTPSGLSRVDPPRVHQMPMAKPINAVLPQPVQLAADAAKPKDGAGNVPTPLPSAGLSSELETEDIASKSSALPPSQSDVDKKTDGASQQASHIPPISGKLGLQTEIYKKGDSRHKEWTDQEVLLLLEGLEMYKDDWNKVSEHVGTKTQDECILHFLRLPIEDGFLEKGGMGDHLGPLAFQPIPFSQAGNPVMSTVAYLASLVDPKVALAASKAAMEEFTKMKDDVPPHLLDEHIKSFKKAVKEGKTKDPTFGLEKTLIAGATGGESEDSSESTAAAKSASSESTPMETDENEKQEMSDTQKSGKSVSKEDATPPASVAAEVTDDVALQAAAAEALSAAAVKAKHLASIEEKRIKSSVALLVETQMKKLEIKLKHFEELESIMDRERETLEYQRQQLLQERQQFHQEMLKQFDMRAAQLARQQVGPPPQAETDPNPHQTGPMPPTATLMHPQVAGAMHPHPSTQQPTGLTTVNTSLPMSAADMQPMNRPPMPGQMGVPPMMQGQGGAPPMLPGQPGGLQSSHQGMMMDQSQMGRPVGNQGPTHPIRPTPTQAMPQQRIAPAQMGSANSPTIPFSGSNQSSSGPVSMNSYPTSQAAGMPPMMSTSGMAQVGRPPMMPQPGAPPMGQVMGGMPPATSQMPLGSMPLSPAPQQARPQMMPQGPPAGPAMSQPSGQPMMPHNTMPGAAMANSPVPPSSMPPSSVDGQTPSQPMNYNQAMPTGMAQMSGQPNMPLMAGQPNMPPMGSQSSIPPVGNMAPMVSQSNMQPMNTSGNIPPPDPQ</sequence>
<evidence type="ECO:0000259" key="11">
    <source>
        <dbReference type="PROSITE" id="PS51293"/>
    </source>
</evidence>
<keyword evidence="14" id="KW-1185">Reference proteome</keyword>
<feature type="compositionally biased region" description="Polar residues" evidence="8">
    <location>
        <begin position="1098"/>
        <end position="1110"/>
    </location>
</feature>
<dbReference type="PROSITE" id="PS52032">
    <property type="entry name" value="MARR_BRCT_CHROMO"/>
    <property type="match status" value="1"/>
</dbReference>
<feature type="region of interest" description="Disordered" evidence="8">
    <location>
        <begin position="673"/>
        <end position="733"/>
    </location>
</feature>
<keyword evidence="7" id="KW-0175">Coiled coil</keyword>
<dbReference type="Pfam" id="PF16495">
    <property type="entry name" value="SWIRM-assoc_1"/>
    <property type="match status" value="1"/>
</dbReference>
<dbReference type="InterPro" id="IPR017884">
    <property type="entry name" value="SANT_dom"/>
</dbReference>
<evidence type="ECO:0000259" key="10">
    <source>
        <dbReference type="PROSITE" id="PS50934"/>
    </source>
</evidence>
<dbReference type="SMART" id="SM00717">
    <property type="entry name" value="SANT"/>
    <property type="match status" value="1"/>
</dbReference>
<dbReference type="FunFam" id="1.10.10.60:FF:000014">
    <property type="entry name" value="SWI/SNF complex subunit SMARCC2 isoform C"/>
    <property type="match status" value="1"/>
</dbReference>
<feature type="region of interest" description="Disordered" evidence="8">
    <location>
        <begin position="1057"/>
        <end position="1086"/>
    </location>
</feature>
<feature type="compositionally biased region" description="Low complexity" evidence="8">
    <location>
        <begin position="1211"/>
        <end position="1225"/>
    </location>
</feature>
<feature type="region of interest" description="Disordered" evidence="8">
    <location>
        <begin position="1091"/>
        <end position="1110"/>
    </location>
</feature>
<protein>
    <submittedName>
        <fullName evidence="13">SMARCC2</fullName>
    </submittedName>
</protein>
<feature type="compositionally biased region" description="Basic and acidic residues" evidence="8">
    <location>
        <begin position="507"/>
        <end position="517"/>
    </location>
</feature>
<evidence type="ECO:0000256" key="7">
    <source>
        <dbReference type="SAM" id="Coils"/>
    </source>
</evidence>
<dbReference type="InterPro" id="IPR032450">
    <property type="entry name" value="SMARCC_N"/>
</dbReference>
<feature type="compositionally biased region" description="Basic and acidic residues" evidence="8">
    <location>
        <begin position="276"/>
        <end position="285"/>
    </location>
</feature>
<name>A0A7J7IY27_BUGNE</name>
<feature type="domain" description="SWIRM" evidence="10">
    <location>
        <begin position="527"/>
        <end position="624"/>
    </location>
</feature>
<dbReference type="EMBL" id="VXIV02003273">
    <property type="protein sequence ID" value="KAF6018819.1"/>
    <property type="molecule type" value="Genomic_DNA"/>
</dbReference>
<keyword evidence="2" id="KW-0156">Chromatin regulator</keyword>
<evidence type="ECO:0000256" key="6">
    <source>
        <dbReference type="ARBA" id="ARBA00049655"/>
    </source>
</evidence>
<dbReference type="GO" id="GO:0048858">
    <property type="term" value="P:cell projection morphogenesis"/>
    <property type="evidence" value="ECO:0007669"/>
    <property type="project" value="TreeGrafter"/>
</dbReference>
<feature type="compositionally biased region" description="Polar residues" evidence="8">
    <location>
        <begin position="1338"/>
        <end position="1363"/>
    </location>
</feature>
<evidence type="ECO:0000256" key="5">
    <source>
        <dbReference type="ARBA" id="ARBA00023242"/>
    </source>
</evidence>
<comment type="similarity">
    <text evidence="6">Belongs to the SMARCC family.</text>
</comment>
<keyword evidence="5" id="KW-0539">Nucleus</keyword>
<dbReference type="SUPFAM" id="SSF46689">
    <property type="entry name" value="Homeodomain-like"/>
    <property type="match status" value="2"/>
</dbReference>
<gene>
    <name evidence="13" type="ORF">EB796_022868</name>
</gene>
<comment type="caution">
    <text evidence="13">The sequence shown here is derived from an EMBL/GenBank/DDBJ whole genome shotgun (WGS) entry which is preliminary data.</text>
</comment>
<dbReference type="OrthoDB" id="118550at2759"/>
<feature type="coiled-coil region" evidence="7">
    <location>
        <begin position="1013"/>
        <end position="1044"/>
    </location>
</feature>
<proteinExistence type="inferred from homology"/>
<feature type="compositionally biased region" description="Polar residues" evidence="8">
    <location>
        <begin position="705"/>
        <end position="715"/>
    </location>
</feature>
<dbReference type="InterPro" id="IPR032448">
    <property type="entry name" value="SWIRM-assoc"/>
</dbReference>
<feature type="region of interest" description="Disordered" evidence="8">
    <location>
        <begin position="898"/>
        <end position="955"/>
    </location>
</feature>
<dbReference type="Proteomes" id="UP000593567">
    <property type="component" value="Unassembled WGS sequence"/>
</dbReference>
<keyword evidence="4" id="KW-0804">Transcription</keyword>
<evidence type="ECO:0000256" key="4">
    <source>
        <dbReference type="ARBA" id="ARBA00023163"/>
    </source>
</evidence>
<dbReference type="InterPro" id="IPR001005">
    <property type="entry name" value="SANT/Myb"/>
</dbReference>
<dbReference type="Pfam" id="PF16498">
    <property type="entry name" value="SWIRM-assoc_3"/>
    <property type="match status" value="1"/>
</dbReference>
<dbReference type="PANTHER" id="PTHR15381:SF1">
    <property type="entry name" value="CHONDROITIN SULFATE PROTEOGLYCAN 5"/>
    <property type="match status" value="1"/>
</dbReference>
<accession>A0A7J7IY27</accession>
<dbReference type="GO" id="GO:0016514">
    <property type="term" value="C:SWI/SNF complex"/>
    <property type="evidence" value="ECO:0007669"/>
    <property type="project" value="UniProtKB-ARBA"/>
</dbReference>
<dbReference type="Pfam" id="PF16496">
    <property type="entry name" value="SWIRM-assoc_2"/>
    <property type="match status" value="1"/>
</dbReference>
<feature type="compositionally biased region" description="Basic residues" evidence="8">
    <location>
        <begin position="297"/>
        <end position="307"/>
    </location>
</feature>
<dbReference type="PROSITE" id="PS51293">
    <property type="entry name" value="SANT"/>
    <property type="match status" value="1"/>
</dbReference>
<feature type="domain" description="SANT" evidence="11">
    <location>
        <begin position="750"/>
        <end position="801"/>
    </location>
</feature>
<feature type="compositionally biased region" description="Polar residues" evidence="8">
    <location>
        <begin position="1201"/>
        <end position="1210"/>
    </location>
</feature>
<comment type="subcellular location">
    <subcellularLocation>
        <location evidence="1">Nucleus</location>
    </subcellularLocation>
</comment>
<dbReference type="Gene3D" id="1.10.10.10">
    <property type="entry name" value="Winged helix-like DNA-binding domain superfamily/Winged helix DNA-binding domain"/>
    <property type="match status" value="1"/>
</dbReference>
<dbReference type="InterPro" id="IPR009057">
    <property type="entry name" value="Homeodomain-like_sf"/>
</dbReference>
<dbReference type="Gene3D" id="1.10.10.60">
    <property type="entry name" value="Homeodomain-like"/>
    <property type="match status" value="1"/>
</dbReference>
<feature type="domain" description="Chromo" evidence="12">
    <location>
        <begin position="1"/>
        <end position="285"/>
    </location>
</feature>
<evidence type="ECO:0000259" key="12">
    <source>
        <dbReference type="PROSITE" id="PS52032"/>
    </source>
</evidence>
<dbReference type="GO" id="GO:0045202">
    <property type="term" value="C:synapse"/>
    <property type="evidence" value="ECO:0007669"/>
    <property type="project" value="TreeGrafter"/>
</dbReference>
<feature type="compositionally biased region" description="Low complexity" evidence="8">
    <location>
        <begin position="451"/>
        <end position="461"/>
    </location>
</feature>
<dbReference type="FunFam" id="1.10.10.10:FF:000020">
    <property type="entry name" value="SWI/SNF complex subunit SMARCC2 isoform c"/>
    <property type="match status" value="1"/>
</dbReference>
<feature type="region of interest" description="Disordered" evidence="8">
    <location>
        <begin position="1199"/>
        <end position="1236"/>
    </location>
</feature>
<feature type="region of interest" description="Disordered" evidence="8">
    <location>
        <begin position="1283"/>
        <end position="1413"/>
    </location>
</feature>
<keyword evidence="3" id="KW-0805">Transcription regulation</keyword>
<feature type="region of interest" description="Disordered" evidence="8">
    <location>
        <begin position="269"/>
        <end position="337"/>
    </location>
</feature>
<evidence type="ECO:0000256" key="8">
    <source>
        <dbReference type="SAM" id="MobiDB-lite"/>
    </source>
</evidence>
<organism evidence="13 14">
    <name type="scientific">Bugula neritina</name>
    <name type="common">Brown bryozoan</name>
    <name type="synonym">Sertularia neritina</name>
    <dbReference type="NCBI Taxonomy" id="10212"/>
    <lineage>
        <taxon>Eukaryota</taxon>
        <taxon>Metazoa</taxon>
        <taxon>Spiralia</taxon>
        <taxon>Lophotrochozoa</taxon>
        <taxon>Bryozoa</taxon>
        <taxon>Gymnolaemata</taxon>
        <taxon>Cheilostomatida</taxon>
        <taxon>Flustrina</taxon>
        <taxon>Buguloidea</taxon>
        <taxon>Bugulidae</taxon>
        <taxon>Bugula</taxon>
    </lineage>
</organism>
<dbReference type="InterPro" id="IPR007526">
    <property type="entry name" value="SWIRM"/>
</dbReference>
<dbReference type="PANTHER" id="PTHR15381">
    <property type="entry name" value="CHONDROITIN SULFATE PROTEOGLYCAN 5 -RELATED"/>
    <property type="match status" value="1"/>
</dbReference>
<dbReference type="PROSITE" id="PS50934">
    <property type="entry name" value="SWIRM"/>
    <property type="match status" value="1"/>
</dbReference>
<feature type="compositionally biased region" description="Low complexity" evidence="8">
    <location>
        <begin position="1284"/>
        <end position="1294"/>
    </location>
</feature>
<evidence type="ECO:0000256" key="3">
    <source>
        <dbReference type="ARBA" id="ARBA00023015"/>
    </source>
</evidence>
<feature type="compositionally biased region" description="Polar residues" evidence="8">
    <location>
        <begin position="1393"/>
        <end position="1406"/>
    </location>
</feature>
<dbReference type="Pfam" id="PF00249">
    <property type="entry name" value="Myb_DNA-binding"/>
    <property type="match status" value="1"/>
</dbReference>
<dbReference type="InterPro" id="IPR036420">
    <property type="entry name" value="BRCT_dom_sf"/>
</dbReference>
<dbReference type="Pfam" id="PF04433">
    <property type="entry name" value="SWIRM"/>
    <property type="match status" value="1"/>
</dbReference>
<dbReference type="PROSITE" id="PS50090">
    <property type="entry name" value="MYB_LIKE"/>
    <property type="match status" value="1"/>
</dbReference>
<feature type="compositionally biased region" description="Low complexity" evidence="8">
    <location>
        <begin position="909"/>
        <end position="922"/>
    </location>
</feature>